<reference evidence="2" key="1">
    <citation type="submission" date="2017-07" db="EMBL/GenBank/DDBJ databases">
        <title>Taro Niue Genome Assembly and Annotation.</title>
        <authorList>
            <person name="Atibalentja N."/>
            <person name="Keating K."/>
            <person name="Fields C.J."/>
        </authorList>
    </citation>
    <scope>NUCLEOTIDE SEQUENCE</scope>
    <source>
        <strain evidence="2">Niue_2</strain>
        <tissue evidence="2">Leaf</tissue>
    </source>
</reference>
<name>A0A843UX48_COLES</name>
<feature type="transmembrane region" description="Helical" evidence="1">
    <location>
        <begin position="24"/>
        <end position="47"/>
    </location>
</feature>
<keyword evidence="3" id="KW-1185">Reference proteome</keyword>
<dbReference type="Proteomes" id="UP000652761">
    <property type="component" value="Unassembled WGS sequence"/>
</dbReference>
<sequence>MWVTGRRTPNATEGLSPNSMRPKMGISLVHVLTSFGTKATAFSWSFLSRRHLLADTRYLPWVKGPYRRKERLGLQLFIH</sequence>
<dbReference type="EMBL" id="NMUH01000746">
    <property type="protein sequence ID" value="MQL84209.1"/>
    <property type="molecule type" value="Genomic_DNA"/>
</dbReference>
<keyword evidence="1" id="KW-1133">Transmembrane helix</keyword>
<evidence type="ECO:0000313" key="3">
    <source>
        <dbReference type="Proteomes" id="UP000652761"/>
    </source>
</evidence>
<keyword evidence="1" id="KW-0472">Membrane</keyword>
<evidence type="ECO:0000256" key="1">
    <source>
        <dbReference type="SAM" id="Phobius"/>
    </source>
</evidence>
<keyword evidence="1" id="KW-0812">Transmembrane</keyword>
<organism evidence="2 3">
    <name type="scientific">Colocasia esculenta</name>
    <name type="common">Wild taro</name>
    <name type="synonym">Arum esculentum</name>
    <dbReference type="NCBI Taxonomy" id="4460"/>
    <lineage>
        <taxon>Eukaryota</taxon>
        <taxon>Viridiplantae</taxon>
        <taxon>Streptophyta</taxon>
        <taxon>Embryophyta</taxon>
        <taxon>Tracheophyta</taxon>
        <taxon>Spermatophyta</taxon>
        <taxon>Magnoliopsida</taxon>
        <taxon>Liliopsida</taxon>
        <taxon>Araceae</taxon>
        <taxon>Aroideae</taxon>
        <taxon>Colocasieae</taxon>
        <taxon>Colocasia</taxon>
    </lineage>
</organism>
<comment type="caution">
    <text evidence="2">The sequence shown here is derived from an EMBL/GenBank/DDBJ whole genome shotgun (WGS) entry which is preliminary data.</text>
</comment>
<evidence type="ECO:0000313" key="2">
    <source>
        <dbReference type="EMBL" id="MQL84209.1"/>
    </source>
</evidence>
<accession>A0A843UX48</accession>
<proteinExistence type="predicted"/>
<protein>
    <submittedName>
        <fullName evidence="2">Uncharacterized protein</fullName>
    </submittedName>
</protein>
<dbReference type="AlphaFoldDB" id="A0A843UX48"/>
<gene>
    <name evidence="2" type="ORF">Taro_016713</name>
</gene>